<evidence type="ECO:0000256" key="5">
    <source>
        <dbReference type="ARBA" id="ARBA00022691"/>
    </source>
</evidence>
<comment type="caution">
    <text evidence="8">The sequence shown here is derived from an EMBL/GenBank/DDBJ whole genome shotgun (WGS) entry which is preliminary data.</text>
</comment>
<dbReference type="OrthoDB" id="20105at2759"/>
<dbReference type="GO" id="GO:0005739">
    <property type="term" value="C:mitochondrion"/>
    <property type="evidence" value="ECO:0007669"/>
    <property type="project" value="TreeGrafter"/>
</dbReference>
<keyword evidence="5" id="KW-0949">S-adenosyl-L-methionine</keyword>
<dbReference type="STRING" id="1163406.A0A0L0N4L3"/>
<keyword evidence="9" id="KW-1185">Reference proteome</keyword>
<dbReference type="InterPro" id="IPR029063">
    <property type="entry name" value="SAM-dependent_MTases_sf"/>
</dbReference>
<keyword evidence="4 8" id="KW-0808">Transferase</keyword>
<keyword evidence="3 8" id="KW-0489">Methyltransferase</keyword>
<evidence type="ECO:0000313" key="9">
    <source>
        <dbReference type="Proteomes" id="UP000036947"/>
    </source>
</evidence>
<dbReference type="SUPFAM" id="SSF53335">
    <property type="entry name" value="S-adenosyl-L-methionine-dependent methyltransferases"/>
    <property type="match status" value="1"/>
</dbReference>
<evidence type="ECO:0000259" key="7">
    <source>
        <dbReference type="Pfam" id="PF01728"/>
    </source>
</evidence>
<dbReference type="PANTHER" id="PTHR10920">
    <property type="entry name" value="RIBOSOMAL RNA METHYLTRANSFERASE"/>
    <property type="match status" value="1"/>
</dbReference>
<proteinExistence type="inferred from homology"/>
<protein>
    <recommendedName>
        <fullName evidence="6">rRNA methyltransferase 2, mitochondrial</fullName>
    </recommendedName>
</protein>
<sequence length="223" mass="24353">MERTRPRGKVIGIDLIPAQPPRGVATFQGDFLSPTVQALVKDFITRTAAPAPEAPTGENDDAPPIDQPSCIDRERHLGAAAEQGAGLALVDRQVVLSDMSEPWHQTTGYTANTLSNPYHRLMNTSGNAFRDHAGSMAKVHGHELTVQDLCAAALQFASDTLKPGGHFVAKFYQGAEDKALELRLKKLFAKVHREKPESSRSESKEAYFIALRRKQGVVVDQEA</sequence>
<dbReference type="Proteomes" id="UP000036947">
    <property type="component" value="Unassembled WGS sequence"/>
</dbReference>
<keyword evidence="2" id="KW-0698">rRNA processing</keyword>
<accession>A0A0L0N4L3</accession>
<dbReference type="InterPro" id="IPR002877">
    <property type="entry name" value="RNA_MeTrfase_FtsJ_dom"/>
</dbReference>
<dbReference type="PANTHER" id="PTHR10920:SF18">
    <property type="entry name" value="RRNA METHYLTRANSFERASE 2, MITOCHONDRIAL"/>
    <property type="match status" value="1"/>
</dbReference>
<feature type="domain" description="Ribosomal RNA methyltransferase FtsJ" evidence="7">
    <location>
        <begin position="6"/>
        <end position="213"/>
    </location>
</feature>
<evidence type="ECO:0000256" key="4">
    <source>
        <dbReference type="ARBA" id="ARBA00022679"/>
    </source>
</evidence>
<dbReference type="Gene3D" id="3.40.50.150">
    <property type="entry name" value="Vaccinia Virus protein VP39"/>
    <property type="match status" value="1"/>
</dbReference>
<dbReference type="EMBL" id="LFRF01000022">
    <property type="protein sequence ID" value="KND88971.1"/>
    <property type="molecule type" value="Genomic_DNA"/>
</dbReference>
<dbReference type="GO" id="GO:0008650">
    <property type="term" value="F:rRNA (uridine-2'-O-)-methyltransferase activity"/>
    <property type="evidence" value="ECO:0007669"/>
    <property type="project" value="TreeGrafter"/>
</dbReference>
<organism evidence="8 9">
    <name type="scientific">Tolypocladium ophioglossoides (strain CBS 100239)</name>
    <name type="common">Snaketongue truffleclub</name>
    <name type="synonym">Elaphocordyceps ophioglossoides</name>
    <dbReference type="NCBI Taxonomy" id="1163406"/>
    <lineage>
        <taxon>Eukaryota</taxon>
        <taxon>Fungi</taxon>
        <taxon>Dikarya</taxon>
        <taxon>Ascomycota</taxon>
        <taxon>Pezizomycotina</taxon>
        <taxon>Sordariomycetes</taxon>
        <taxon>Hypocreomycetidae</taxon>
        <taxon>Hypocreales</taxon>
        <taxon>Ophiocordycipitaceae</taxon>
        <taxon>Tolypocladium</taxon>
    </lineage>
</organism>
<gene>
    <name evidence="8" type="ORF">TOPH_06380</name>
</gene>
<evidence type="ECO:0000256" key="3">
    <source>
        <dbReference type="ARBA" id="ARBA00022603"/>
    </source>
</evidence>
<evidence type="ECO:0000313" key="8">
    <source>
        <dbReference type="EMBL" id="KND88971.1"/>
    </source>
</evidence>
<evidence type="ECO:0000256" key="2">
    <source>
        <dbReference type="ARBA" id="ARBA00022552"/>
    </source>
</evidence>
<evidence type="ECO:0000256" key="6">
    <source>
        <dbReference type="ARBA" id="ARBA00041184"/>
    </source>
</evidence>
<reference evidence="8 9" key="1">
    <citation type="journal article" date="2015" name="BMC Genomics">
        <title>The genome of the truffle-parasite Tolypocladium ophioglossoides and the evolution of antifungal peptaibiotics.</title>
        <authorList>
            <person name="Quandt C.A."/>
            <person name="Bushley K.E."/>
            <person name="Spatafora J.W."/>
        </authorList>
    </citation>
    <scope>NUCLEOTIDE SEQUENCE [LARGE SCALE GENOMIC DNA]</scope>
    <source>
        <strain evidence="8 9">CBS 100239</strain>
    </source>
</reference>
<comment type="similarity">
    <text evidence="1">Belongs to the class I-like SAM-binding methyltransferase superfamily. RNA methyltransferase RlmE family.</text>
</comment>
<dbReference type="InterPro" id="IPR050082">
    <property type="entry name" value="RNA_methyltr_RlmE"/>
</dbReference>
<evidence type="ECO:0000256" key="1">
    <source>
        <dbReference type="ARBA" id="ARBA00009258"/>
    </source>
</evidence>
<dbReference type="Pfam" id="PF01728">
    <property type="entry name" value="FtsJ"/>
    <property type="match status" value="1"/>
</dbReference>
<name>A0A0L0N4L3_TOLOC</name>
<dbReference type="AlphaFoldDB" id="A0A0L0N4L3"/>